<feature type="transmembrane region" description="Helical" evidence="5">
    <location>
        <begin position="80"/>
        <end position="98"/>
    </location>
</feature>
<gene>
    <name evidence="7" type="ORF">GCM10009430_29780</name>
</gene>
<organism evidence="7 8">
    <name type="scientific">Aquimarina litoralis</name>
    <dbReference type="NCBI Taxonomy" id="584605"/>
    <lineage>
        <taxon>Bacteria</taxon>
        <taxon>Pseudomonadati</taxon>
        <taxon>Bacteroidota</taxon>
        <taxon>Flavobacteriia</taxon>
        <taxon>Flavobacteriales</taxon>
        <taxon>Flavobacteriaceae</taxon>
        <taxon>Aquimarina</taxon>
    </lineage>
</organism>
<dbReference type="GO" id="GO:0006508">
    <property type="term" value="P:proteolysis"/>
    <property type="evidence" value="ECO:0007669"/>
    <property type="project" value="UniProtKB-KW"/>
</dbReference>
<dbReference type="InterPro" id="IPR022764">
    <property type="entry name" value="Peptidase_S54_rhomboid_dom"/>
</dbReference>
<feature type="transmembrane region" description="Helical" evidence="5">
    <location>
        <begin position="105"/>
        <end position="121"/>
    </location>
</feature>
<feature type="transmembrane region" description="Helical" evidence="5">
    <location>
        <begin position="127"/>
        <end position="145"/>
    </location>
</feature>
<comment type="caution">
    <text evidence="7">The sequence shown here is derived from an EMBL/GenBank/DDBJ whole genome shotgun (WGS) entry which is preliminary data.</text>
</comment>
<evidence type="ECO:0000259" key="6">
    <source>
        <dbReference type="Pfam" id="PF01694"/>
    </source>
</evidence>
<dbReference type="SUPFAM" id="SSF144091">
    <property type="entry name" value="Rhomboid-like"/>
    <property type="match status" value="1"/>
</dbReference>
<dbReference type="InterPro" id="IPR050925">
    <property type="entry name" value="Rhomboid_protease_S54"/>
</dbReference>
<reference evidence="7 8" key="1">
    <citation type="journal article" date="2019" name="Int. J. Syst. Evol. Microbiol.">
        <title>The Global Catalogue of Microorganisms (GCM) 10K type strain sequencing project: providing services to taxonomists for standard genome sequencing and annotation.</title>
        <authorList>
            <consortium name="The Broad Institute Genomics Platform"/>
            <consortium name="The Broad Institute Genome Sequencing Center for Infectious Disease"/>
            <person name="Wu L."/>
            <person name="Ma J."/>
        </authorList>
    </citation>
    <scope>NUCLEOTIDE SEQUENCE [LARGE SCALE GENOMIC DNA]</scope>
    <source>
        <strain evidence="7 8">JCM 15974</strain>
    </source>
</reference>
<keyword evidence="8" id="KW-1185">Reference proteome</keyword>
<evidence type="ECO:0000313" key="7">
    <source>
        <dbReference type="EMBL" id="GAA0724880.1"/>
    </source>
</evidence>
<evidence type="ECO:0000256" key="3">
    <source>
        <dbReference type="ARBA" id="ARBA00022989"/>
    </source>
</evidence>
<feature type="domain" description="Peptidase S54 rhomboid" evidence="6">
    <location>
        <begin position="67"/>
        <end position="196"/>
    </location>
</feature>
<dbReference type="InterPro" id="IPR035952">
    <property type="entry name" value="Rhomboid-like_sf"/>
</dbReference>
<evidence type="ECO:0000313" key="8">
    <source>
        <dbReference type="Proteomes" id="UP001501758"/>
    </source>
</evidence>
<protein>
    <submittedName>
        <fullName evidence="7">Rhomboid family intramembrane serine protease</fullName>
    </submittedName>
</protein>
<keyword evidence="7" id="KW-0378">Hydrolase</keyword>
<proteinExistence type="predicted"/>
<dbReference type="Gene3D" id="1.20.1540.10">
    <property type="entry name" value="Rhomboid-like"/>
    <property type="match status" value="1"/>
</dbReference>
<dbReference type="PANTHER" id="PTHR43731">
    <property type="entry name" value="RHOMBOID PROTEASE"/>
    <property type="match status" value="1"/>
</dbReference>
<feature type="transmembrane region" description="Helical" evidence="5">
    <location>
        <begin position="152"/>
        <end position="171"/>
    </location>
</feature>
<dbReference type="EMBL" id="BAAAGE010000003">
    <property type="protein sequence ID" value="GAA0724880.1"/>
    <property type="molecule type" value="Genomic_DNA"/>
</dbReference>
<comment type="subcellular location">
    <subcellularLocation>
        <location evidence="1">Membrane</location>
        <topology evidence="1">Multi-pass membrane protein</topology>
    </subcellularLocation>
</comment>
<evidence type="ECO:0000256" key="2">
    <source>
        <dbReference type="ARBA" id="ARBA00022692"/>
    </source>
</evidence>
<keyword evidence="3 5" id="KW-1133">Transmembrane helix</keyword>
<dbReference type="Pfam" id="PF01694">
    <property type="entry name" value="Rhomboid"/>
    <property type="match status" value="1"/>
</dbReference>
<accession>A0ABN1J0F5</accession>
<sequence length="260" mass="30262">MVFGRFFDIFYKAMRKRDQFVFSTGVVGYPLLFVLLIWIVFWFEVRFGFDFNNFGIYPRTLVGLRGVLLSPFIHGDLSHLWHNTLPLLILSASLFFFYPRNSWKVILIGGLLTGLLTWMLGRTANHIGASGLIYMLFGFLFLKGIIAKHYRLIALSFVVVFIYGSMIWYTFPIDPKISWEGHLSGLIVGFVLAFGIKKGIAIPQKYNWEKEDFDPEEDDFLRHFDEDGNFIECLPEPDFQENIEIIYNYKPSDSNNSEEE</sequence>
<name>A0ABN1J0F5_9FLAO</name>
<dbReference type="PANTHER" id="PTHR43731:SF9">
    <property type="entry name" value="SLR1461 PROTEIN"/>
    <property type="match status" value="1"/>
</dbReference>
<feature type="transmembrane region" description="Helical" evidence="5">
    <location>
        <begin position="177"/>
        <end position="196"/>
    </location>
</feature>
<dbReference type="GO" id="GO:0008233">
    <property type="term" value="F:peptidase activity"/>
    <property type="evidence" value="ECO:0007669"/>
    <property type="project" value="UniProtKB-KW"/>
</dbReference>
<dbReference type="Proteomes" id="UP001501758">
    <property type="component" value="Unassembled WGS sequence"/>
</dbReference>
<keyword evidence="4 5" id="KW-0472">Membrane</keyword>
<evidence type="ECO:0000256" key="4">
    <source>
        <dbReference type="ARBA" id="ARBA00023136"/>
    </source>
</evidence>
<feature type="transmembrane region" description="Helical" evidence="5">
    <location>
        <begin position="20"/>
        <end position="43"/>
    </location>
</feature>
<keyword evidence="7" id="KW-0645">Protease</keyword>
<evidence type="ECO:0000256" key="5">
    <source>
        <dbReference type="SAM" id="Phobius"/>
    </source>
</evidence>
<evidence type="ECO:0000256" key="1">
    <source>
        <dbReference type="ARBA" id="ARBA00004141"/>
    </source>
</evidence>
<keyword evidence="2 5" id="KW-0812">Transmembrane</keyword>